<proteinExistence type="predicted"/>
<organism evidence="1 2">
    <name type="scientific">Dreissena polymorpha</name>
    <name type="common">Zebra mussel</name>
    <name type="synonym">Mytilus polymorpha</name>
    <dbReference type="NCBI Taxonomy" id="45954"/>
    <lineage>
        <taxon>Eukaryota</taxon>
        <taxon>Metazoa</taxon>
        <taxon>Spiralia</taxon>
        <taxon>Lophotrochozoa</taxon>
        <taxon>Mollusca</taxon>
        <taxon>Bivalvia</taxon>
        <taxon>Autobranchia</taxon>
        <taxon>Heteroconchia</taxon>
        <taxon>Euheterodonta</taxon>
        <taxon>Imparidentia</taxon>
        <taxon>Neoheterodontei</taxon>
        <taxon>Myida</taxon>
        <taxon>Dreissenoidea</taxon>
        <taxon>Dreissenidae</taxon>
        <taxon>Dreissena</taxon>
    </lineage>
</organism>
<dbReference type="EMBL" id="JAIWYP010000001">
    <property type="protein sequence ID" value="KAH3876255.1"/>
    <property type="molecule type" value="Genomic_DNA"/>
</dbReference>
<name>A0A9D4RRQ3_DREPO</name>
<keyword evidence="2" id="KW-1185">Reference proteome</keyword>
<protein>
    <submittedName>
        <fullName evidence="1">Uncharacterized protein</fullName>
    </submittedName>
</protein>
<gene>
    <name evidence="1" type="ORF">DPMN_000092</name>
</gene>
<dbReference type="AlphaFoldDB" id="A0A9D4RRQ3"/>
<reference evidence="1" key="2">
    <citation type="submission" date="2020-11" db="EMBL/GenBank/DDBJ databases">
        <authorList>
            <person name="McCartney M.A."/>
            <person name="Auch B."/>
            <person name="Kono T."/>
            <person name="Mallez S."/>
            <person name="Becker A."/>
            <person name="Gohl D.M."/>
            <person name="Silverstein K.A.T."/>
            <person name="Koren S."/>
            <person name="Bechman K.B."/>
            <person name="Herman A."/>
            <person name="Abrahante J.E."/>
            <person name="Garbe J."/>
        </authorList>
    </citation>
    <scope>NUCLEOTIDE SEQUENCE</scope>
    <source>
        <strain evidence="1">Duluth1</strain>
        <tissue evidence="1">Whole animal</tissue>
    </source>
</reference>
<evidence type="ECO:0000313" key="2">
    <source>
        <dbReference type="Proteomes" id="UP000828390"/>
    </source>
</evidence>
<sequence>MGMPDCVFKALTNITWECVQCGVPNFSTVIFDTTLFDTSNSYSALSDITHTDSEISFSRPNATSSRESPTAARAENGLRTLVVNCQSIKSPGKKAILQNMIEATQAYSHWHGIMA</sequence>
<dbReference type="Proteomes" id="UP000828390">
    <property type="component" value="Unassembled WGS sequence"/>
</dbReference>
<evidence type="ECO:0000313" key="1">
    <source>
        <dbReference type="EMBL" id="KAH3876255.1"/>
    </source>
</evidence>
<accession>A0A9D4RRQ3</accession>
<comment type="caution">
    <text evidence="1">The sequence shown here is derived from an EMBL/GenBank/DDBJ whole genome shotgun (WGS) entry which is preliminary data.</text>
</comment>
<reference evidence="1" key="1">
    <citation type="journal article" date="2019" name="bioRxiv">
        <title>The Genome of the Zebra Mussel, Dreissena polymorpha: A Resource for Invasive Species Research.</title>
        <authorList>
            <person name="McCartney M.A."/>
            <person name="Auch B."/>
            <person name="Kono T."/>
            <person name="Mallez S."/>
            <person name="Zhang Y."/>
            <person name="Obille A."/>
            <person name="Becker A."/>
            <person name="Abrahante J.E."/>
            <person name="Garbe J."/>
            <person name="Badalamenti J.P."/>
            <person name="Herman A."/>
            <person name="Mangelson H."/>
            <person name="Liachko I."/>
            <person name="Sullivan S."/>
            <person name="Sone E.D."/>
            <person name="Koren S."/>
            <person name="Silverstein K.A.T."/>
            <person name="Beckman K.B."/>
            <person name="Gohl D.M."/>
        </authorList>
    </citation>
    <scope>NUCLEOTIDE SEQUENCE</scope>
    <source>
        <strain evidence="1">Duluth1</strain>
        <tissue evidence="1">Whole animal</tissue>
    </source>
</reference>